<evidence type="ECO:0000256" key="6">
    <source>
        <dbReference type="ARBA" id="ARBA00022692"/>
    </source>
</evidence>
<keyword evidence="6 11" id="KW-0812">Transmembrane</keyword>
<evidence type="ECO:0000256" key="2">
    <source>
        <dbReference type="ARBA" id="ARBA00006555"/>
    </source>
</evidence>
<dbReference type="InterPro" id="IPR006260">
    <property type="entry name" value="TonB/TolA_C"/>
</dbReference>
<dbReference type="EMBL" id="CAMXCS010000003">
    <property type="protein sequence ID" value="CAI3948721.1"/>
    <property type="molecule type" value="Genomic_DNA"/>
</dbReference>
<keyword evidence="8 11" id="KW-1133">Transmembrane helix</keyword>
<dbReference type="GO" id="GO:0098797">
    <property type="term" value="C:plasma membrane protein complex"/>
    <property type="evidence" value="ECO:0007669"/>
    <property type="project" value="TreeGrafter"/>
</dbReference>
<dbReference type="EMBL" id="CAMXCM010000004">
    <property type="protein sequence ID" value="CAI3948233.1"/>
    <property type="molecule type" value="Genomic_DNA"/>
</dbReference>
<keyword evidence="16" id="KW-1185">Reference proteome</keyword>
<name>A0A9W4TQ71_9PROT</name>
<evidence type="ECO:0000256" key="8">
    <source>
        <dbReference type="ARBA" id="ARBA00022989"/>
    </source>
</evidence>
<comment type="caution">
    <text evidence="13">The sequence shown here is derived from an EMBL/GenBank/DDBJ whole genome shotgun (WGS) entry which is preliminary data.</text>
</comment>
<protein>
    <submittedName>
        <fullName evidence="13 14">Links inner and outer membranes (TonB)</fullName>
    </submittedName>
</protein>
<evidence type="ECO:0000256" key="1">
    <source>
        <dbReference type="ARBA" id="ARBA00004383"/>
    </source>
</evidence>
<comment type="similarity">
    <text evidence="2">Belongs to the TonB family.</text>
</comment>
<dbReference type="GO" id="GO:0055085">
    <property type="term" value="P:transmembrane transport"/>
    <property type="evidence" value="ECO:0007669"/>
    <property type="project" value="InterPro"/>
</dbReference>
<evidence type="ECO:0000259" key="12">
    <source>
        <dbReference type="PROSITE" id="PS52015"/>
    </source>
</evidence>
<keyword evidence="3" id="KW-0813">Transport</keyword>
<dbReference type="InterPro" id="IPR037682">
    <property type="entry name" value="TonB_C"/>
</dbReference>
<keyword evidence="9 11" id="KW-0472">Membrane</keyword>
<dbReference type="Gene3D" id="3.30.1150.10">
    <property type="match status" value="1"/>
</dbReference>
<evidence type="ECO:0000256" key="4">
    <source>
        <dbReference type="ARBA" id="ARBA00022475"/>
    </source>
</evidence>
<organism evidence="13 15">
    <name type="scientific">Commensalibacter communis</name>
    <dbReference type="NCBI Taxonomy" id="2972786"/>
    <lineage>
        <taxon>Bacteria</taxon>
        <taxon>Pseudomonadati</taxon>
        <taxon>Pseudomonadota</taxon>
        <taxon>Alphaproteobacteria</taxon>
        <taxon>Acetobacterales</taxon>
        <taxon>Acetobacteraceae</taxon>
    </lineage>
</organism>
<dbReference type="AlphaFoldDB" id="A0A9W4TQ71"/>
<dbReference type="RefSeq" id="WP_271789998.1">
    <property type="nucleotide sequence ID" value="NZ_CAMXCM010000004.1"/>
</dbReference>
<dbReference type="InterPro" id="IPR051045">
    <property type="entry name" value="TonB-dependent_transducer"/>
</dbReference>
<evidence type="ECO:0000313" key="16">
    <source>
        <dbReference type="Proteomes" id="UP001154259"/>
    </source>
</evidence>
<sequence length="286" mass="30804">MSSSFFQLSLGMNKQTENSFAQWQKKHELYQQKQDRLLWGGALIGTSILLVGIAWLTYHMPHTKTIALNANMPPAITLDLSTDFVPPAPPPMAAQPEPQPLEEAAALDAPVAPSAEINLPKTQQVEKIKPVEQKKIIKPQPKIVHAQKVMPTPSQTVNNTPSASNAPSSSASNSPASSSTSSASSHQKSSMSPATWQGNVLAKLERLKRYPTDAQNDKQEGTATIKITINRQGHVLASKLAKSSGYSLLDKEAVALAYRADPLPSVPESIKGNSVTITVPVEFNLS</sequence>
<dbReference type="Proteomes" id="UP001154255">
    <property type="component" value="Unassembled WGS sequence"/>
</dbReference>
<evidence type="ECO:0000313" key="13">
    <source>
        <dbReference type="EMBL" id="CAI3948233.1"/>
    </source>
</evidence>
<keyword evidence="4" id="KW-1003">Cell membrane</keyword>
<evidence type="ECO:0000256" key="7">
    <source>
        <dbReference type="ARBA" id="ARBA00022927"/>
    </source>
</evidence>
<dbReference type="GO" id="GO:0031992">
    <property type="term" value="F:energy transducer activity"/>
    <property type="evidence" value="ECO:0007669"/>
    <property type="project" value="TreeGrafter"/>
</dbReference>
<feature type="compositionally biased region" description="Low complexity" evidence="10">
    <location>
        <begin position="158"/>
        <end position="194"/>
    </location>
</feature>
<dbReference type="NCBIfam" id="TIGR01352">
    <property type="entry name" value="tonB_Cterm"/>
    <property type="match status" value="1"/>
</dbReference>
<evidence type="ECO:0000313" key="14">
    <source>
        <dbReference type="EMBL" id="CAI3948721.1"/>
    </source>
</evidence>
<dbReference type="Pfam" id="PF03544">
    <property type="entry name" value="TonB_C"/>
    <property type="match status" value="1"/>
</dbReference>
<dbReference type="PANTHER" id="PTHR33446:SF2">
    <property type="entry name" value="PROTEIN TONB"/>
    <property type="match status" value="1"/>
</dbReference>
<accession>A0A9W4TQ71</accession>
<dbReference type="PROSITE" id="PS52015">
    <property type="entry name" value="TONB_CTD"/>
    <property type="match status" value="1"/>
</dbReference>
<dbReference type="SUPFAM" id="SSF74653">
    <property type="entry name" value="TolA/TonB C-terminal domain"/>
    <property type="match status" value="1"/>
</dbReference>
<evidence type="ECO:0000313" key="15">
    <source>
        <dbReference type="Proteomes" id="UP001154255"/>
    </source>
</evidence>
<feature type="transmembrane region" description="Helical" evidence="11">
    <location>
        <begin position="37"/>
        <end position="58"/>
    </location>
</feature>
<keyword evidence="5" id="KW-0997">Cell inner membrane</keyword>
<dbReference type="PANTHER" id="PTHR33446">
    <property type="entry name" value="PROTEIN TONB-RELATED"/>
    <property type="match status" value="1"/>
</dbReference>
<dbReference type="Proteomes" id="UP001154259">
    <property type="component" value="Unassembled WGS sequence"/>
</dbReference>
<evidence type="ECO:0000256" key="11">
    <source>
        <dbReference type="SAM" id="Phobius"/>
    </source>
</evidence>
<evidence type="ECO:0000256" key="9">
    <source>
        <dbReference type="ARBA" id="ARBA00023136"/>
    </source>
</evidence>
<comment type="subcellular location">
    <subcellularLocation>
        <location evidence="1">Cell inner membrane</location>
        <topology evidence="1">Single-pass membrane protein</topology>
        <orientation evidence="1">Periplasmic side</orientation>
    </subcellularLocation>
</comment>
<gene>
    <name evidence="14" type="ORF">R53529_LOCUS1566</name>
    <name evidence="13" type="ORF">R53530_LOCUS1660</name>
</gene>
<reference evidence="13" key="1">
    <citation type="submission" date="2022-10" db="EMBL/GenBank/DDBJ databases">
        <authorList>
            <person name="Botero Cardona J."/>
        </authorList>
    </citation>
    <scope>NUCLEOTIDE SEQUENCE</scope>
    <source>
        <strain evidence="13">LMG 31819</strain>
        <strain evidence="14">R-53529</strain>
    </source>
</reference>
<evidence type="ECO:0000256" key="10">
    <source>
        <dbReference type="SAM" id="MobiDB-lite"/>
    </source>
</evidence>
<evidence type="ECO:0000256" key="5">
    <source>
        <dbReference type="ARBA" id="ARBA00022519"/>
    </source>
</evidence>
<proteinExistence type="inferred from homology"/>
<feature type="region of interest" description="Disordered" evidence="10">
    <location>
        <begin position="130"/>
        <end position="197"/>
    </location>
</feature>
<evidence type="ECO:0000256" key="3">
    <source>
        <dbReference type="ARBA" id="ARBA00022448"/>
    </source>
</evidence>
<keyword evidence="7" id="KW-0653">Protein transport</keyword>
<dbReference type="GO" id="GO:0015031">
    <property type="term" value="P:protein transport"/>
    <property type="evidence" value="ECO:0007669"/>
    <property type="project" value="UniProtKB-KW"/>
</dbReference>
<feature type="domain" description="TonB C-terminal" evidence="12">
    <location>
        <begin position="195"/>
        <end position="286"/>
    </location>
</feature>